<dbReference type="GO" id="GO:0032153">
    <property type="term" value="C:cell division site"/>
    <property type="evidence" value="ECO:0007669"/>
    <property type="project" value="TreeGrafter"/>
</dbReference>
<dbReference type="AlphaFoldDB" id="A0A9D1RH05"/>
<keyword evidence="2" id="KW-0342">GTP-binding</keyword>
<evidence type="ECO:0000313" key="4">
    <source>
        <dbReference type="Proteomes" id="UP000824267"/>
    </source>
</evidence>
<dbReference type="PANTHER" id="PTHR30314:SF3">
    <property type="entry name" value="MITOCHONDRIAL DIVISION PROTEIN FSZA"/>
    <property type="match status" value="1"/>
</dbReference>
<keyword evidence="1" id="KW-0547">Nucleotide-binding</keyword>
<comment type="caution">
    <text evidence="3">The sequence shown here is derived from an EMBL/GenBank/DDBJ whole genome shotgun (WGS) entry which is preliminary data.</text>
</comment>
<dbReference type="GO" id="GO:0005737">
    <property type="term" value="C:cytoplasm"/>
    <property type="evidence" value="ECO:0007669"/>
    <property type="project" value="TreeGrafter"/>
</dbReference>
<dbReference type="EMBL" id="DXGG01000139">
    <property type="protein sequence ID" value="HIW87504.1"/>
    <property type="molecule type" value="Genomic_DNA"/>
</dbReference>
<keyword evidence="3" id="KW-0131">Cell cycle</keyword>
<proteinExistence type="predicted"/>
<feature type="non-terminal residue" evidence="3">
    <location>
        <position position="61"/>
    </location>
</feature>
<dbReference type="GO" id="GO:0005525">
    <property type="term" value="F:GTP binding"/>
    <property type="evidence" value="ECO:0007669"/>
    <property type="project" value="UniProtKB-KW"/>
</dbReference>
<dbReference type="InterPro" id="IPR036525">
    <property type="entry name" value="Tubulin/FtsZ_GTPase_sf"/>
</dbReference>
<sequence>MDEQIREENIVNCGEILNVEKAKPSSFIKVLGVGGAGTNAVNHMYDKGIKGVDLYVCNTDA</sequence>
<dbReference type="GO" id="GO:0051301">
    <property type="term" value="P:cell division"/>
    <property type="evidence" value="ECO:0007669"/>
    <property type="project" value="UniProtKB-KW"/>
</dbReference>
<protein>
    <submittedName>
        <fullName evidence="3">Cell division protein FtsZ</fullName>
    </submittedName>
</protein>
<organism evidence="3 4">
    <name type="scientific">Candidatus Onthomorpha intestinigallinarum</name>
    <dbReference type="NCBI Taxonomy" id="2840880"/>
    <lineage>
        <taxon>Bacteria</taxon>
        <taxon>Pseudomonadati</taxon>
        <taxon>Bacteroidota</taxon>
        <taxon>Bacteroidia</taxon>
        <taxon>Bacteroidales</taxon>
        <taxon>Candidatus Onthomorpha</taxon>
    </lineage>
</organism>
<keyword evidence="3" id="KW-0132">Cell division</keyword>
<evidence type="ECO:0000313" key="3">
    <source>
        <dbReference type="EMBL" id="HIW87504.1"/>
    </source>
</evidence>
<dbReference type="InterPro" id="IPR045061">
    <property type="entry name" value="FtsZ/CetZ"/>
</dbReference>
<evidence type="ECO:0000256" key="1">
    <source>
        <dbReference type="ARBA" id="ARBA00022741"/>
    </source>
</evidence>
<accession>A0A9D1RH05</accession>
<dbReference type="PANTHER" id="PTHR30314">
    <property type="entry name" value="CELL DIVISION PROTEIN FTSZ-RELATED"/>
    <property type="match status" value="1"/>
</dbReference>
<reference evidence="3" key="2">
    <citation type="submission" date="2021-04" db="EMBL/GenBank/DDBJ databases">
        <authorList>
            <person name="Gilroy R."/>
        </authorList>
    </citation>
    <scope>NUCLEOTIDE SEQUENCE</scope>
    <source>
        <strain evidence="3">Gambia16-930</strain>
    </source>
</reference>
<evidence type="ECO:0000256" key="2">
    <source>
        <dbReference type="ARBA" id="ARBA00023134"/>
    </source>
</evidence>
<dbReference type="GO" id="GO:0003924">
    <property type="term" value="F:GTPase activity"/>
    <property type="evidence" value="ECO:0007669"/>
    <property type="project" value="InterPro"/>
</dbReference>
<dbReference type="SUPFAM" id="SSF52490">
    <property type="entry name" value="Tubulin nucleotide-binding domain-like"/>
    <property type="match status" value="1"/>
</dbReference>
<dbReference type="Proteomes" id="UP000824267">
    <property type="component" value="Unassembled WGS sequence"/>
</dbReference>
<reference evidence="3" key="1">
    <citation type="journal article" date="2021" name="PeerJ">
        <title>Extensive microbial diversity within the chicken gut microbiome revealed by metagenomics and culture.</title>
        <authorList>
            <person name="Gilroy R."/>
            <person name="Ravi A."/>
            <person name="Getino M."/>
            <person name="Pursley I."/>
            <person name="Horton D.L."/>
            <person name="Alikhan N.F."/>
            <person name="Baker D."/>
            <person name="Gharbi K."/>
            <person name="Hall N."/>
            <person name="Watson M."/>
            <person name="Adriaenssens E.M."/>
            <person name="Foster-Nyarko E."/>
            <person name="Jarju S."/>
            <person name="Secka A."/>
            <person name="Antonio M."/>
            <person name="Oren A."/>
            <person name="Chaudhuri R.R."/>
            <person name="La Ragione R."/>
            <person name="Hildebrand F."/>
            <person name="Pallen M.J."/>
        </authorList>
    </citation>
    <scope>NUCLEOTIDE SEQUENCE</scope>
    <source>
        <strain evidence="3">Gambia16-930</strain>
    </source>
</reference>
<gene>
    <name evidence="3" type="ORF">IAC47_04430</name>
</gene>
<name>A0A9D1RH05_9BACT</name>
<dbReference type="Gene3D" id="3.40.50.1440">
    <property type="entry name" value="Tubulin/FtsZ, GTPase domain"/>
    <property type="match status" value="1"/>
</dbReference>